<dbReference type="AlphaFoldDB" id="A0A419TB74"/>
<accession>A0A419TB74</accession>
<name>A0A419TB74_9FIRM</name>
<sequence>MGLLAFNEYFRADVSVALNMLSSYSELPQLHKLYVALLNLREKFTELIENEKVVNLICSINRKSVGIKIKTICNPDLEITIVMKFENDFYKIFNKKLNVMSK</sequence>
<protein>
    <submittedName>
        <fullName evidence="1">Uncharacterized protein</fullName>
    </submittedName>
</protein>
<proteinExistence type="predicted"/>
<dbReference type="EMBL" id="MCIB01000001">
    <property type="protein sequence ID" value="RKD34697.1"/>
    <property type="molecule type" value="Genomic_DNA"/>
</dbReference>
<keyword evidence="2" id="KW-1185">Reference proteome</keyword>
<organism evidence="1 2">
    <name type="scientific">Thermohalobacter berrensis</name>
    <dbReference type="NCBI Taxonomy" id="99594"/>
    <lineage>
        <taxon>Bacteria</taxon>
        <taxon>Bacillati</taxon>
        <taxon>Bacillota</taxon>
        <taxon>Tissierellia</taxon>
        <taxon>Tissierellales</taxon>
        <taxon>Thermohalobacteraceae</taxon>
        <taxon>Thermohalobacter</taxon>
    </lineage>
</organism>
<dbReference type="Proteomes" id="UP000284177">
    <property type="component" value="Unassembled WGS sequence"/>
</dbReference>
<gene>
    <name evidence="1" type="ORF">BET03_02410</name>
</gene>
<comment type="caution">
    <text evidence="1">The sequence shown here is derived from an EMBL/GenBank/DDBJ whole genome shotgun (WGS) entry which is preliminary data.</text>
</comment>
<reference evidence="1 2" key="1">
    <citation type="submission" date="2016-08" db="EMBL/GenBank/DDBJ databases">
        <title>Novel Firmicutes and Novel Genomes.</title>
        <authorList>
            <person name="Poppleton D.I."/>
            <person name="Gribaldo S."/>
        </authorList>
    </citation>
    <scope>NUCLEOTIDE SEQUENCE [LARGE SCALE GENOMIC DNA]</scope>
    <source>
        <strain evidence="1 2">CTT3</strain>
    </source>
</reference>
<evidence type="ECO:0000313" key="1">
    <source>
        <dbReference type="EMBL" id="RKD34697.1"/>
    </source>
</evidence>
<evidence type="ECO:0000313" key="2">
    <source>
        <dbReference type="Proteomes" id="UP000284177"/>
    </source>
</evidence>